<proteinExistence type="predicted"/>
<accession>A0A9X1PBT5</accession>
<keyword evidence="3" id="KW-1185">Reference proteome</keyword>
<organism evidence="2 3">
    <name type="scientific">Dyadobacter fanqingshengii</name>
    <dbReference type="NCBI Taxonomy" id="2906443"/>
    <lineage>
        <taxon>Bacteria</taxon>
        <taxon>Pseudomonadati</taxon>
        <taxon>Bacteroidota</taxon>
        <taxon>Cytophagia</taxon>
        <taxon>Cytophagales</taxon>
        <taxon>Spirosomataceae</taxon>
        <taxon>Dyadobacter</taxon>
    </lineage>
</organism>
<keyword evidence="2" id="KW-0121">Carboxypeptidase</keyword>
<dbReference type="SUPFAM" id="SSF49452">
    <property type="entry name" value="Starch-binding domain-like"/>
    <property type="match status" value="1"/>
</dbReference>
<evidence type="ECO:0000313" key="3">
    <source>
        <dbReference type="Proteomes" id="UP001139700"/>
    </source>
</evidence>
<feature type="signal peptide" evidence="1">
    <location>
        <begin position="1"/>
        <end position="19"/>
    </location>
</feature>
<keyword evidence="2" id="KW-0645">Protease</keyword>
<keyword evidence="1" id="KW-0732">Signal</keyword>
<dbReference type="RefSeq" id="WP_234613954.1">
    <property type="nucleotide sequence ID" value="NZ_CP098806.1"/>
</dbReference>
<feature type="chain" id="PRO_5040998219" evidence="1">
    <location>
        <begin position="20"/>
        <end position="91"/>
    </location>
</feature>
<gene>
    <name evidence="2" type="ORF">LXM24_14570</name>
</gene>
<protein>
    <submittedName>
        <fullName evidence="2">Carboxypeptidase-like regulatory domain-containing protein</fullName>
    </submittedName>
</protein>
<dbReference type="GO" id="GO:0004180">
    <property type="term" value="F:carboxypeptidase activity"/>
    <property type="evidence" value="ECO:0007669"/>
    <property type="project" value="UniProtKB-KW"/>
</dbReference>
<keyword evidence="2" id="KW-0378">Hydrolase</keyword>
<dbReference type="InterPro" id="IPR013784">
    <property type="entry name" value="Carb-bd-like_fold"/>
</dbReference>
<dbReference type="GO" id="GO:0030246">
    <property type="term" value="F:carbohydrate binding"/>
    <property type="evidence" value="ECO:0007669"/>
    <property type="project" value="InterPro"/>
</dbReference>
<evidence type="ECO:0000256" key="1">
    <source>
        <dbReference type="SAM" id="SignalP"/>
    </source>
</evidence>
<dbReference type="EMBL" id="JAJTTA010000002">
    <property type="protein sequence ID" value="MCF0041324.1"/>
    <property type="molecule type" value="Genomic_DNA"/>
</dbReference>
<reference evidence="2" key="1">
    <citation type="submission" date="2021-12" db="EMBL/GenBank/DDBJ databases">
        <title>Novel species in genus Dyadobacter.</title>
        <authorList>
            <person name="Ma C."/>
        </authorList>
    </citation>
    <scope>NUCLEOTIDE SEQUENCE</scope>
    <source>
        <strain evidence="2">CY399</strain>
    </source>
</reference>
<dbReference type="AlphaFoldDB" id="A0A9X1PBT5"/>
<name>A0A9X1PBT5_9BACT</name>
<dbReference type="Proteomes" id="UP001139700">
    <property type="component" value="Unassembled WGS sequence"/>
</dbReference>
<sequence length="91" mass="10091">MKKILQVTFILLFPLFAYSQSFIVSGTVKNQQNEAVPFAAVSVNKSLDSSLVKADVADDGGTFKVAGIAAGSGLFYQFKKHAWFQRRRPYK</sequence>
<evidence type="ECO:0000313" key="2">
    <source>
        <dbReference type="EMBL" id="MCF0041324.1"/>
    </source>
</evidence>
<comment type="caution">
    <text evidence="2">The sequence shown here is derived from an EMBL/GenBank/DDBJ whole genome shotgun (WGS) entry which is preliminary data.</text>
</comment>